<dbReference type="PANTHER" id="PTHR23077">
    <property type="entry name" value="AAA-FAMILY ATPASE"/>
    <property type="match status" value="1"/>
</dbReference>
<evidence type="ECO:0000256" key="13">
    <source>
        <dbReference type="SAM" id="MobiDB-lite"/>
    </source>
</evidence>
<evidence type="ECO:0000256" key="12">
    <source>
        <dbReference type="ARBA" id="ARBA00048778"/>
    </source>
</evidence>
<organism evidence="15 16">
    <name type="scientific">Galdieria yellowstonensis</name>
    <dbReference type="NCBI Taxonomy" id="3028027"/>
    <lineage>
        <taxon>Eukaryota</taxon>
        <taxon>Rhodophyta</taxon>
        <taxon>Bangiophyceae</taxon>
        <taxon>Galdieriales</taxon>
        <taxon>Galdieriaceae</taxon>
        <taxon>Galdieria</taxon>
    </lineage>
</organism>
<keyword evidence="4" id="KW-0962">Peroxisome biogenesis</keyword>
<evidence type="ECO:0000256" key="10">
    <source>
        <dbReference type="ARBA" id="ARBA00032509"/>
    </source>
</evidence>
<dbReference type="InterPro" id="IPR050168">
    <property type="entry name" value="AAA_ATPase_domain"/>
</dbReference>
<feature type="region of interest" description="Disordered" evidence="13">
    <location>
        <begin position="198"/>
        <end position="219"/>
    </location>
</feature>
<evidence type="ECO:0000256" key="3">
    <source>
        <dbReference type="ARBA" id="ARBA00022448"/>
    </source>
</evidence>
<evidence type="ECO:0000256" key="2">
    <source>
        <dbReference type="ARBA" id="ARBA00006914"/>
    </source>
</evidence>
<dbReference type="FunFam" id="3.40.50.300:FF:000149">
    <property type="entry name" value="Nuclear valosin-containing protein-like"/>
    <property type="match status" value="1"/>
</dbReference>
<keyword evidence="9" id="KW-0472">Membrane</keyword>
<keyword evidence="3" id="KW-0813">Transport</keyword>
<dbReference type="AlphaFoldDB" id="A0AAV9I8J2"/>
<evidence type="ECO:0000256" key="1">
    <source>
        <dbReference type="ARBA" id="ARBA00004370"/>
    </source>
</evidence>
<dbReference type="EMBL" id="JANCYU010000019">
    <property type="protein sequence ID" value="KAK4523701.1"/>
    <property type="molecule type" value="Genomic_DNA"/>
</dbReference>
<evidence type="ECO:0000256" key="7">
    <source>
        <dbReference type="ARBA" id="ARBA00022840"/>
    </source>
</evidence>
<dbReference type="InterPro" id="IPR029067">
    <property type="entry name" value="CDC48_domain_2-like_sf"/>
</dbReference>
<dbReference type="InterPro" id="IPR003593">
    <property type="entry name" value="AAA+_ATPase"/>
</dbReference>
<dbReference type="Pfam" id="PF00004">
    <property type="entry name" value="AAA"/>
    <property type="match status" value="1"/>
</dbReference>
<dbReference type="InterPro" id="IPR015342">
    <property type="entry name" value="PEX1-N_C-lobe"/>
</dbReference>
<dbReference type="InterPro" id="IPR003959">
    <property type="entry name" value="ATPase_AAA_core"/>
</dbReference>
<evidence type="ECO:0000256" key="8">
    <source>
        <dbReference type="ARBA" id="ARBA00022927"/>
    </source>
</evidence>
<dbReference type="InterPro" id="IPR027417">
    <property type="entry name" value="P-loop_NTPase"/>
</dbReference>
<keyword evidence="8" id="KW-0653">Protein transport</keyword>
<dbReference type="SUPFAM" id="SSF52540">
    <property type="entry name" value="P-loop containing nucleoside triphosphate hydrolases"/>
    <property type="match status" value="2"/>
</dbReference>
<comment type="similarity">
    <text evidence="2">Belongs to the AAA ATPase family.</text>
</comment>
<name>A0AAV9I8J2_9RHOD</name>
<dbReference type="InterPro" id="IPR003960">
    <property type="entry name" value="ATPase_AAA_CS"/>
</dbReference>
<accession>A0AAV9I8J2</accession>
<keyword evidence="7" id="KW-0067">ATP-binding</keyword>
<dbReference type="PANTHER" id="PTHR23077:SF12">
    <property type="entry name" value="PEROXISOMAL ATPASE PEX1"/>
    <property type="match status" value="1"/>
</dbReference>
<dbReference type="GO" id="GO:0016887">
    <property type="term" value="F:ATP hydrolysis activity"/>
    <property type="evidence" value="ECO:0007669"/>
    <property type="project" value="InterPro"/>
</dbReference>
<dbReference type="PROSITE" id="PS00674">
    <property type="entry name" value="AAA"/>
    <property type="match status" value="1"/>
</dbReference>
<comment type="subcellular location">
    <subcellularLocation>
        <location evidence="1">Membrane</location>
    </subcellularLocation>
</comment>
<evidence type="ECO:0000313" key="16">
    <source>
        <dbReference type="Proteomes" id="UP001300502"/>
    </source>
</evidence>
<feature type="region of interest" description="Disordered" evidence="13">
    <location>
        <begin position="397"/>
        <end position="423"/>
    </location>
</feature>
<comment type="catalytic activity">
    <reaction evidence="12">
        <text>ATP + H2O = ADP + phosphate + H(+)</text>
        <dbReference type="Rhea" id="RHEA:13065"/>
        <dbReference type="ChEBI" id="CHEBI:15377"/>
        <dbReference type="ChEBI" id="CHEBI:15378"/>
        <dbReference type="ChEBI" id="CHEBI:30616"/>
        <dbReference type="ChEBI" id="CHEBI:43474"/>
        <dbReference type="ChEBI" id="CHEBI:456216"/>
    </reaction>
    <physiologicalReaction direction="left-to-right" evidence="12">
        <dbReference type="Rhea" id="RHEA:13066"/>
    </physiologicalReaction>
</comment>
<dbReference type="Gene3D" id="3.10.330.10">
    <property type="match status" value="1"/>
</dbReference>
<keyword evidence="5" id="KW-0547">Nucleotide-binding</keyword>
<evidence type="ECO:0000256" key="11">
    <source>
        <dbReference type="ARBA" id="ARBA00034532"/>
    </source>
</evidence>
<dbReference type="InterPro" id="IPR041569">
    <property type="entry name" value="AAA_lid_3"/>
</dbReference>
<dbReference type="GO" id="GO:0005778">
    <property type="term" value="C:peroxisomal membrane"/>
    <property type="evidence" value="ECO:0007669"/>
    <property type="project" value="TreeGrafter"/>
</dbReference>
<dbReference type="GO" id="GO:0016558">
    <property type="term" value="P:protein import into peroxisome matrix"/>
    <property type="evidence" value="ECO:0007669"/>
    <property type="project" value="TreeGrafter"/>
</dbReference>
<dbReference type="Gene3D" id="1.10.8.60">
    <property type="match status" value="1"/>
</dbReference>
<dbReference type="Gene3D" id="3.40.50.300">
    <property type="entry name" value="P-loop containing nucleotide triphosphate hydrolases"/>
    <property type="match status" value="1"/>
</dbReference>
<feature type="domain" description="AAA+ ATPase" evidence="14">
    <location>
        <begin position="784"/>
        <end position="921"/>
    </location>
</feature>
<evidence type="ECO:0000259" key="14">
    <source>
        <dbReference type="SMART" id="SM00382"/>
    </source>
</evidence>
<reference evidence="15 16" key="1">
    <citation type="submission" date="2022-07" db="EMBL/GenBank/DDBJ databases">
        <title>Genome-wide signatures of adaptation to extreme environments.</title>
        <authorList>
            <person name="Cho C.H."/>
            <person name="Yoon H.S."/>
        </authorList>
    </citation>
    <scope>NUCLEOTIDE SEQUENCE [LARGE SCALE GENOMIC DNA]</scope>
    <source>
        <strain evidence="15 16">108.79 E11</strain>
    </source>
</reference>
<sequence length="1038" mass="116793">MQLRVHIKEHDAETFISLPRNLVLPLLDSKTVGLEPIVIPLKITWNEGQSSRPSIFSSHGDFNNKDNRNNGQRVAYVAWSGSSSSQYKTIEIGSPLAEVFQLKEDQIVYVEPVAPKDCQKATRVYLQTLSDTDWSLVALHRDYLEQVLLNQVRLVAQGQPVPVRLSGNTQVVLLVKDVQPKSACNLLEYDSILQVEPPPSTLENRVSSSTTTTTQREDRIQSKRRVLVLRLNYSYEEPYYYGFRVHPKTAAKLQLSQGDFMQVVEADAHITACITLDDSVPLSHVMLHFYQALVAGFHNGSRVFAFPVKEENVNKTRTPKSVILYTLQGRKEQEEMNEEETRRQWLQGALMNIHSERIFFCSNRITLSNPQDASQVCILCFDDYRIGERVLSSTYDEPWYPTTNEREASSRSSTKSPSPDSKSGSSLLIYHLNIHSCKEIVIHRSPLPSKFLSTIEETKSLAKDAMDLDQKSVIGEAPNQVLQSLYDTLSPVFSFYDPFVLQEQHSLDSVAPPWSVKPACCHFFYCSSGYGSSFLVAKLERKLAQRLPNPVQVLSLHLEKHTGEPWSQTCNRIREIFTLAYRCRPSLIVLMDSQEMFCHSAEEKDWARESLEALVMEYIEACFYQGGIAVLFVSKKPLVEYPTKFIQSGLFAEVFTLDSLILEDKIAILKEMLNDMPTEPHVWNILQGALDGCSIKDLERLVGRINLFTDATHNTITEKVVTKALDGFQPVAFMGQSFGTYEEDSEVKDFSHIGGLHQAKELVRDILELPLKYPKLFASAPIRLASGALIYGPPGCGKTLLVRASAKQFHLRIVTVKGPELLNKYIGASEAAVRSCFQRAASLAPCILFFDELESLAPQRGSDSTGVSDRVVNALLAELDGVEPLQKGVFVIAATSRPDLVDAALLRPGRLDKWIALDIPTMEERKEILSILLEHAVQVDLEYFARATQGYTGADLRSIVSNAYLKRFKRNKNQRIEESVDGDVFQSGLEQDLKDALEESVASLSVQEREKYRRIGEKMRRNEGNALEGSHKARVALV</sequence>
<evidence type="ECO:0000313" key="15">
    <source>
        <dbReference type="EMBL" id="KAK4523701.1"/>
    </source>
</evidence>
<keyword evidence="6" id="KW-0378">Hydrolase</keyword>
<dbReference type="Pfam" id="PF09262">
    <property type="entry name" value="PEX-1N"/>
    <property type="match status" value="1"/>
</dbReference>
<evidence type="ECO:0000256" key="6">
    <source>
        <dbReference type="ARBA" id="ARBA00022801"/>
    </source>
</evidence>
<proteinExistence type="inferred from homology"/>
<protein>
    <recommendedName>
        <fullName evidence="11">Peroxisomal ATPase PEX1</fullName>
    </recommendedName>
    <alternativeName>
        <fullName evidence="10">Peroxin-1</fullName>
    </alternativeName>
</protein>
<dbReference type="GO" id="GO:0005524">
    <property type="term" value="F:ATP binding"/>
    <property type="evidence" value="ECO:0007669"/>
    <property type="project" value="UniProtKB-KW"/>
</dbReference>
<evidence type="ECO:0000256" key="5">
    <source>
        <dbReference type="ARBA" id="ARBA00022741"/>
    </source>
</evidence>
<dbReference type="SUPFAM" id="SSF54585">
    <property type="entry name" value="Cdc48 domain 2-like"/>
    <property type="match status" value="1"/>
</dbReference>
<evidence type="ECO:0000256" key="9">
    <source>
        <dbReference type="ARBA" id="ARBA00023136"/>
    </source>
</evidence>
<dbReference type="GO" id="GO:0005829">
    <property type="term" value="C:cytosol"/>
    <property type="evidence" value="ECO:0007669"/>
    <property type="project" value="TreeGrafter"/>
</dbReference>
<evidence type="ECO:0000256" key="4">
    <source>
        <dbReference type="ARBA" id="ARBA00022593"/>
    </source>
</evidence>
<dbReference type="Pfam" id="PF17862">
    <property type="entry name" value="AAA_lid_3"/>
    <property type="match status" value="1"/>
</dbReference>
<comment type="caution">
    <text evidence="15">The sequence shown here is derived from an EMBL/GenBank/DDBJ whole genome shotgun (WGS) entry which is preliminary data.</text>
</comment>
<gene>
    <name evidence="15" type="ORF">GAYE_PCTG75G1597</name>
</gene>
<feature type="compositionally biased region" description="Low complexity" evidence="13">
    <location>
        <begin position="410"/>
        <end position="423"/>
    </location>
</feature>
<keyword evidence="16" id="KW-1185">Reference proteome</keyword>
<dbReference type="Proteomes" id="UP001300502">
    <property type="component" value="Unassembled WGS sequence"/>
</dbReference>
<dbReference type="SMART" id="SM00382">
    <property type="entry name" value="AAA"/>
    <property type="match status" value="1"/>
</dbReference>